<dbReference type="GO" id="GO:0046872">
    <property type="term" value="F:metal ion binding"/>
    <property type="evidence" value="ECO:0007669"/>
    <property type="project" value="UniProtKB-KW"/>
</dbReference>
<feature type="transmembrane region" description="Helical" evidence="10">
    <location>
        <begin position="44"/>
        <end position="68"/>
    </location>
</feature>
<keyword evidence="12" id="KW-1185">Reference proteome</keyword>
<dbReference type="EMBL" id="CP045725">
    <property type="protein sequence ID" value="QGF23918.1"/>
    <property type="molecule type" value="Genomic_DNA"/>
</dbReference>
<evidence type="ECO:0000256" key="8">
    <source>
        <dbReference type="ARBA" id="ARBA00035585"/>
    </source>
</evidence>
<comment type="similarity">
    <text evidence="7 10">Belongs to the fluoride channel Fluc/FEX (TC 1.A.43) family.</text>
</comment>
<dbReference type="Pfam" id="PF02537">
    <property type="entry name" value="CRCB"/>
    <property type="match status" value="1"/>
</dbReference>
<keyword evidence="6 10" id="KW-0407">Ion channel</keyword>
<dbReference type="KEGG" id="rain:Rai3103_09770"/>
<keyword evidence="10" id="KW-0813">Transport</keyword>
<feature type="binding site" evidence="10">
    <location>
        <position position="91"/>
    </location>
    <ligand>
        <name>Na(+)</name>
        <dbReference type="ChEBI" id="CHEBI:29101"/>
        <note>structural</note>
    </ligand>
</feature>
<feature type="transmembrane region" description="Helical" evidence="10">
    <location>
        <begin position="109"/>
        <end position="134"/>
    </location>
</feature>
<proteinExistence type="inferred from homology"/>
<keyword evidence="2 10" id="KW-1003">Cell membrane</keyword>
<comment type="subcellular location">
    <subcellularLocation>
        <location evidence="1 10">Cell membrane</location>
        <topology evidence="1 10">Multi-pass membrane protein</topology>
    </subcellularLocation>
</comment>
<gene>
    <name evidence="10" type="primary">fluC</name>
    <name evidence="10" type="synonym">crcB</name>
    <name evidence="11" type="ORF">Rai3103_09770</name>
</gene>
<comment type="function">
    <text evidence="9 10">Fluoride-specific ion channel. Important for reducing fluoride concentration in the cell, thus reducing its toxicity.</text>
</comment>
<keyword evidence="10" id="KW-0479">Metal-binding</keyword>
<evidence type="ECO:0000256" key="10">
    <source>
        <dbReference type="HAMAP-Rule" id="MF_00454"/>
    </source>
</evidence>
<evidence type="ECO:0000256" key="9">
    <source>
        <dbReference type="ARBA" id="ARBA00049940"/>
    </source>
</evidence>
<keyword evidence="10" id="KW-0406">Ion transport</keyword>
<evidence type="ECO:0000256" key="4">
    <source>
        <dbReference type="ARBA" id="ARBA00022989"/>
    </source>
</evidence>
<dbReference type="Proteomes" id="UP000386847">
    <property type="component" value="Chromosome"/>
</dbReference>
<evidence type="ECO:0000256" key="2">
    <source>
        <dbReference type="ARBA" id="ARBA00022475"/>
    </source>
</evidence>
<evidence type="ECO:0000256" key="5">
    <source>
        <dbReference type="ARBA" id="ARBA00023136"/>
    </source>
</evidence>
<keyword evidence="5 10" id="KW-0472">Membrane</keyword>
<evidence type="ECO:0000256" key="1">
    <source>
        <dbReference type="ARBA" id="ARBA00004651"/>
    </source>
</evidence>
<evidence type="ECO:0000313" key="11">
    <source>
        <dbReference type="EMBL" id="QGF23918.1"/>
    </source>
</evidence>
<dbReference type="GO" id="GO:0005886">
    <property type="term" value="C:plasma membrane"/>
    <property type="evidence" value="ECO:0007669"/>
    <property type="project" value="UniProtKB-SubCell"/>
</dbReference>
<dbReference type="HAMAP" id="MF_00454">
    <property type="entry name" value="FluC"/>
    <property type="match status" value="1"/>
</dbReference>
<dbReference type="AlphaFoldDB" id="A0A5Q2FB24"/>
<evidence type="ECO:0000313" key="12">
    <source>
        <dbReference type="Proteomes" id="UP000386847"/>
    </source>
</evidence>
<evidence type="ECO:0000256" key="3">
    <source>
        <dbReference type="ARBA" id="ARBA00022692"/>
    </source>
</evidence>
<comment type="catalytic activity">
    <reaction evidence="8">
        <text>fluoride(in) = fluoride(out)</text>
        <dbReference type="Rhea" id="RHEA:76159"/>
        <dbReference type="ChEBI" id="CHEBI:17051"/>
    </reaction>
    <physiologicalReaction direction="left-to-right" evidence="8">
        <dbReference type="Rhea" id="RHEA:76160"/>
    </physiologicalReaction>
</comment>
<protein>
    <recommendedName>
        <fullName evidence="10">Fluoride-specific ion channel FluC</fullName>
    </recommendedName>
</protein>
<evidence type="ECO:0000256" key="6">
    <source>
        <dbReference type="ARBA" id="ARBA00023303"/>
    </source>
</evidence>
<keyword evidence="10" id="KW-0915">Sodium</keyword>
<feature type="binding site" evidence="10">
    <location>
        <position position="88"/>
    </location>
    <ligand>
        <name>Na(+)</name>
        <dbReference type="ChEBI" id="CHEBI:29101"/>
        <note>structural</note>
    </ligand>
</feature>
<dbReference type="InterPro" id="IPR003691">
    <property type="entry name" value="FluC"/>
</dbReference>
<sequence length="153" mass="15429">MSGGHTLPAHLRPRLVGLVAAGGVLGTAVRQALSLVVPSVGGFPVAIFLINLTGAFLLGLLLQALALSGPDEGWRRDLRLGVGTGVLGGYTTYSSLAVATGGLLGHGQWVVGLGYGLGSVLVGAFTAGLGIVLAERIMSARRSTSRSVRGGTR</sequence>
<dbReference type="GO" id="GO:0062054">
    <property type="term" value="F:fluoride channel activity"/>
    <property type="evidence" value="ECO:0007669"/>
    <property type="project" value="UniProtKB-UniRule"/>
</dbReference>
<reference evidence="11 12" key="1">
    <citation type="submission" date="2019-10" db="EMBL/GenBank/DDBJ databases">
        <title>Genomic analysis of Raineyella sp. CBA3103.</title>
        <authorList>
            <person name="Roh S.W."/>
        </authorList>
    </citation>
    <scope>NUCLEOTIDE SEQUENCE [LARGE SCALE GENOMIC DNA]</scope>
    <source>
        <strain evidence="11 12">CBA3103</strain>
    </source>
</reference>
<comment type="activity regulation">
    <text evidence="10">Na(+) is not transported, but it plays an essential structural role and its presence is essential for fluoride channel function.</text>
</comment>
<dbReference type="GO" id="GO:0140114">
    <property type="term" value="P:cellular detoxification of fluoride"/>
    <property type="evidence" value="ECO:0007669"/>
    <property type="project" value="UniProtKB-UniRule"/>
</dbReference>
<accession>A0A5Q2FB24</accession>
<keyword evidence="4 10" id="KW-1133">Transmembrane helix</keyword>
<feature type="transmembrane region" description="Helical" evidence="10">
    <location>
        <begin position="80"/>
        <end position="103"/>
    </location>
</feature>
<evidence type="ECO:0000256" key="7">
    <source>
        <dbReference type="ARBA" id="ARBA00035120"/>
    </source>
</evidence>
<dbReference type="RefSeq" id="WP_153572448.1">
    <property type="nucleotide sequence ID" value="NZ_CP045725.1"/>
</dbReference>
<name>A0A5Q2FB24_9ACTN</name>
<keyword evidence="3 10" id="KW-0812">Transmembrane</keyword>
<organism evidence="11 12">
    <name type="scientific">Raineyella fluvialis</name>
    <dbReference type="NCBI Taxonomy" id="2662261"/>
    <lineage>
        <taxon>Bacteria</taxon>
        <taxon>Bacillati</taxon>
        <taxon>Actinomycetota</taxon>
        <taxon>Actinomycetes</taxon>
        <taxon>Propionibacteriales</taxon>
        <taxon>Propionibacteriaceae</taxon>
        <taxon>Raineyella</taxon>
    </lineage>
</organism>